<evidence type="ECO:0000256" key="1">
    <source>
        <dbReference type="SAM" id="Phobius"/>
    </source>
</evidence>
<accession>A0A839GQ32</accession>
<dbReference type="Proteomes" id="UP000563094">
    <property type="component" value="Unassembled WGS sequence"/>
</dbReference>
<gene>
    <name evidence="2" type="ORF">FHS90_001715</name>
</gene>
<dbReference type="AlphaFoldDB" id="A0A839GQ32"/>
<dbReference type="EMBL" id="JACJIQ010000005">
    <property type="protein sequence ID" value="MBA9077007.1"/>
    <property type="molecule type" value="Genomic_DNA"/>
</dbReference>
<feature type="transmembrane region" description="Helical" evidence="1">
    <location>
        <begin position="12"/>
        <end position="32"/>
    </location>
</feature>
<keyword evidence="1" id="KW-0472">Membrane</keyword>
<evidence type="ECO:0000313" key="3">
    <source>
        <dbReference type="Proteomes" id="UP000563094"/>
    </source>
</evidence>
<dbReference type="InterPro" id="IPR057695">
    <property type="entry name" value="DUF7935"/>
</dbReference>
<organism evidence="2 3">
    <name type="scientific">Rufibacter quisquiliarum</name>
    <dbReference type="NCBI Taxonomy" id="1549639"/>
    <lineage>
        <taxon>Bacteria</taxon>
        <taxon>Pseudomonadati</taxon>
        <taxon>Bacteroidota</taxon>
        <taxon>Cytophagia</taxon>
        <taxon>Cytophagales</taxon>
        <taxon>Hymenobacteraceae</taxon>
        <taxon>Rufibacter</taxon>
    </lineage>
</organism>
<dbReference type="RefSeq" id="WP_246386764.1">
    <property type="nucleotide sequence ID" value="NZ_JACJIQ010000005.1"/>
</dbReference>
<dbReference type="Pfam" id="PF25589">
    <property type="entry name" value="DUF7935"/>
    <property type="match status" value="1"/>
</dbReference>
<sequence length="180" mass="20870">MMTTPDTATLVLWVLISTLPALLVGAGMYVLTQKYLERDYRKRLLEVRLKNSEVILPIRLQAYERIILFLERITPSNLLIRVSPSGLSAVEYQAQLLQEIRAEYTHNLSQQLYMSEVAWQQVKKAKEDVVTMINQCFQRLAPEARGTELAKRVLEKVLHNEMDPTAQSLQFLKQELHEIF</sequence>
<comment type="caution">
    <text evidence="2">The sequence shown here is derived from an EMBL/GenBank/DDBJ whole genome shotgun (WGS) entry which is preliminary data.</text>
</comment>
<reference evidence="2 3" key="1">
    <citation type="submission" date="2020-08" db="EMBL/GenBank/DDBJ databases">
        <title>Genomic Encyclopedia of Type Strains, Phase IV (KMG-IV): sequencing the most valuable type-strain genomes for metagenomic binning, comparative biology and taxonomic classification.</title>
        <authorList>
            <person name="Goeker M."/>
        </authorList>
    </citation>
    <scope>NUCLEOTIDE SEQUENCE [LARGE SCALE GENOMIC DNA]</scope>
    <source>
        <strain evidence="2 3">DSM 29854</strain>
    </source>
</reference>
<evidence type="ECO:0000313" key="2">
    <source>
        <dbReference type="EMBL" id="MBA9077007.1"/>
    </source>
</evidence>
<keyword evidence="3" id="KW-1185">Reference proteome</keyword>
<keyword evidence="1" id="KW-1133">Transmembrane helix</keyword>
<keyword evidence="1" id="KW-0812">Transmembrane</keyword>
<protein>
    <submittedName>
        <fullName evidence="2">Uncharacterized protein</fullName>
    </submittedName>
</protein>
<proteinExistence type="predicted"/>
<name>A0A839GQ32_9BACT</name>